<name>A0A3M8APF4_9BACL</name>
<sequence length="150" mass="17081">MSIIALTILLFFGFQYLLPIVTQEFLWNPEKMDDYRHFDSDTLSILILSYAFAFPIGLMVEGKIAKILKIIRFPKEDSAILKVLDIARENDGYVTVVDIATKSTLSLEEAQKILDDLQKKGHADLSVTKSGDILYYFPGFLKQDQIEDRG</sequence>
<dbReference type="EMBL" id="RHHN01000050">
    <property type="protein sequence ID" value="RNB52929.1"/>
    <property type="molecule type" value="Genomic_DNA"/>
</dbReference>
<keyword evidence="1" id="KW-0812">Transmembrane</keyword>
<feature type="transmembrane region" description="Helical" evidence="1">
    <location>
        <begin position="43"/>
        <end position="60"/>
    </location>
</feature>
<evidence type="ECO:0000313" key="5">
    <source>
        <dbReference type="Proteomes" id="UP000317180"/>
    </source>
</evidence>
<gene>
    <name evidence="2" type="ORF">BAG01nite_31650</name>
    <name evidence="3" type="ORF">EB820_18150</name>
</gene>
<dbReference type="GeneID" id="82812817"/>
<keyword evidence="1" id="KW-1133">Transmembrane helix</keyword>
<dbReference type="EMBL" id="BJOD01000034">
    <property type="protein sequence ID" value="GED27063.1"/>
    <property type="molecule type" value="Genomic_DNA"/>
</dbReference>
<dbReference type="InterPro" id="IPR036388">
    <property type="entry name" value="WH-like_DNA-bd_sf"/>
</dbReference>
<proteinExistence type="predicted"/>
<accession>A0A3M8APF4</accession>
<dbReference type="OrthoDB" id="2476052at2"/>
<evidence type="ECO:0000313" key="3">
    <source>
        <dbReference type="EMBL" id="RNB52929.1"/>
    </source>
</evidence>
<dbReference type="AlphaFoldDB" id="A0A3M8APF4"/>
<evidence type="ECO:0000313" key="2">
    <source>
        <dbReference type="EMBL" id="GED27063.1"/>
    </source>
</evidence>
<organism evidence="3 4">
    <name type="scientific">Brevibacillus agri</name>
    <dbReference type="NCBI Taxonomy" id="51101"/>
    <lineage>
        <taxon>Bacteria</taxon>
        <taxon>Bacillati</taxon>
        <taxon>Bacillota</taxon>
        <taxon>Bacilli</taxon>
        <taxon>Bacillales</taxon>
        <taxon>Paenibacillaceae</taxon>
        <taxon>Brevibacillus</taxon>
    </lineage>
</organism>
<dbReference type="Gene3D" id="1.10.10.10">
    <property type="entry name" value="Winged helix-like DNA-binding domain superfamily/Winged helix DNA-binding domain"/>
    <property type="match status" value="1"/>
</dbReference>
<protein>
    <submittedName>
        <fullName evidence="3">Uncharacterized protein</fullName>
    </submittedName>
</protein>
<dbReference type="RefSeq" id="WP_005834521.1">
    <property type="nucleotide sequence ID" value="NZ_BJOD01000034.1"/>
</dbReference>
<keyword evidence="1" id="KW-0472">Membrane</keyword>
<keyword evidence="5" id="KW-1185">Reference proteome</keyword>
<reference evidence="2 5" key="2">
    <citation type="submission" date="2019-06" db="EMBL/GenBank/DDBJ databases">
        <title>Whole genome shotgun sequence of Brevibacillus agri NBRC 15538.</title>
        <authorList>
            <person name="Hosoyama A."/>
            <person name="Uohara A."/>
            <person name="Ohji S."/>
            <person name="Ichikawa N."/>
        </authorList>
    </citation>
    <scope>NUCLEOTIDE SEQUENCE [LARGE SCALE GENOMIC DNA]</scope>
    <source>
        <strain evidence="2 5">NBRC 15538</strain>
    </source>
</reference>
<evidence type="ECO:0000313" key="4">
    <source>
        <dbReference type="Proteomes" id="UP000276178"/>
    </source>
</evidence>
<evidence type="ECO:0000256" key="1">
    <source>
        <dbReference type="SAM" id="Phobius"/>
    </source>
</evidence>
<dbReference type="Proteomes" id="UP000317180">
    <property type="component" value="Unassembled WGS sequence"/>
</dbReference>
<reference evidence="3 4" key="1">
    <citation type="submission" date="2018-10" db="EMBL/GenBank/DDBJ databases">
        <title>Phylogenomics of Brevibacillus.</title>
        <authorList>
            <person name="Dunlap C."/>
        </authorList>
    </citation>
    <scope>NUCLEOTIDE SEQUENCE [LARGE SCALE GENOMIC DNA]</scope>
    <source>
        <strain evidence="3 4">NRRL NRS 1219</strain>
    </source>
</reference>
<comment type="caution">
    <text evidence="3">The sequence shown here is derived from an EMBL/GenBank/DDBJ whole genome shotgun (WGS) entry which is preliminary data.</text>
</comment>
<dbReference type="Proteomes" id="UP000276178">
    <property type="component" value="Unassembled WGS sequence"/>
</dbReference>